<dbReference type="Pfam" id="PF13400">
    <property type="entry name" value="Tad"/>
    <property type="match status" value="1"/>
</dbReference>
<evidence type="ECO:0000313" key="2">
    <source>
        <dbReference type="EMBL" id="MFC0313352.1"/>
    </source>
</evidence>
<name>A0ABV6H3A2_9ACTN</name>
<organism evidence="2 3">
    <name type="scientific">Gordonia phosphorivorans</name>
    <dbReference type="NCBI Taxonomy" id="1056982"/>
    <lineage>
        <taxon>Bacteria</taxon>
        <taxon>Bacillati</taxon>
        <taxon>Actinomycetota</taxon>
        <taxon>Actinomycetes</taxon>
        <taxon>Mycobacteriales</taxon>
        <taxon>Gordoniaceae</taxon>
        <taxon>Gordonia</taxon>
    </lineage>
</organism>
<keyword evidence="3" id="KW-1185">Reference proteome</keyword>
<sequence>MTVAAALTIAGLATVLVAIGFVGAGMVARHRAQNAADLGALAAAAGHVWGQERPCALAQVIVEAQEGGPRVVRCEVDGPDLLVEVAVRVRLGPWGVRAAVGRSRAGPVAAGG</sequence>
<accession>A0ABV6H3A2</accession>
<dbReference type="EMBL" id="JBHLWV010000002">
    <property type="protein sequence ID" value="MFC0313352.1"/>
    <property type="molecule type" value="Genomic_DNA"/>
</dbReference>
<feature type="domain" description="Putative Flp pilus-assembly TadG-like N-terminal" evidence="1">
    <location>
        <begin position="2"/>
        <end position="45"/>
    </location>
</feature>
<dbReference type="InterPro" id="IPR021202">
    <property type="entry name" value="Rv3654c-like"/>
</dbReference>
<evidence type="ECO:0000313" key="3">
    <source>
        <dbReference type="Proteomes" id="UP001589783"/>
    </source>
</evidence>
<dbReference type="InterPro" id="IPR028087">
    <property type="entry name" value="Tad_N"/>
</dbReference>
<proteinExistence type="predicted"/>
<dbReference type="NCBIfam" id="TIGR03816">
    <property type="entry name" value="tadE_like_DECH"/>
    <property type="match status" value="1"/>
</dbReference>
<evidence type="ECO:0000259" key="1">
    <source>
        <dbReference type="Pfam" id="PF13400"/>
    </source>
</evidence>
<comment type="caution">
    <text evidence="2">The sequence shown here is derived from an EMBL/GenBank/DDBJ whole genome shotgun (WGS) entry which is preliminary data.</text>
</comment>
<dbReference type="RefSeq" id="WP_382359335.1">
    <property type="nucleotide sequence ID" value="NZ_JBHLWV010000002.1"/>
</dbReference>
<protein>
    <submittedName>
        <fullName evidence="2">Rv3654c family TadE-like protein</fullName>
    </submittedName>
</protein>
<dbReference type="Proteomes" id="UP001589783">
    <property type="component" value="Unassembled WGS sequence"/>
</dbReference>
<reference evidence="2 3" key="1">
    <citation type="submission" date="2024-09" db="EMBL/GenBank/DDBJ databases">
        <authorList>
            <person name="Sun Q."/>
            <person name="Mori K."/>
        </authorList>
    </citation>
    <scope>NUCLEOTIDE SEQUENCE [LARGE SCALE GENOMIC DNA]</scope>
    <source>
        <strain evidence="2 3">CCM 7957</strain>
    </source>
</reference>
<gene>
    <name evidence="2" type="ORF">ACFFJD_00570</name>
</gene>